<dbReference type="SUPFAM" id="SSF48371">
    <property type="entry name" value="ARM repeat"/>
    <property type="match status" value="1"/>
</dbReference>
<name>A0A2N3Q238_9PROT</name>
<dbReference type="InterPro" id="IPR016024">
    <property type="entry name" value="ARM-type_fold"/>
</dbReference>
<dbReference type="SMART" id="SM00567">
    <property type="entry name" value="EZ_HEAT"/>
    <property type="match status" value="4"/>
</dbReference>
<accession>A0A2N3Q238</accession>
<dbReference type="AlphaFoldDB" id="A0A2N3Q238"/>
<dbReference type="Gene3D" id="1.25.10.10">
    <property type="entry name" value="Leucine-rich Repeat Variant"/>
    <property type="match status" value="1"/>
</dbReference>
<dbReference type="Pfam" id="PF13646">
    <property type="entry name" value="HEAT_2"/>
    <property type="match status" value="2"/>
</dbReference>
<sequence length="182" mass="19748">MLADLSAAEPSVRRAAARDLAPHPEAAMALCDRLEVEASPSVRAVLLTSLIHLQSPTVAMRLASLLRSDDVPLRNAAIEALQEMPDAVAPHLRDLLADEDSDVRIFAVNILGALRHGQAPQWLTDVVRSDPHINVCAAAVDGLAEIGGPETLIDLEALRRRYEGNPFMEFAIDAAMRRIRGH</sequence>
<keyword evidence="1" id="KW-0456">Lyase</keyword>
<reference evidence="2" key="1">
    <citation type="submission" date="2017-12" db="EMBL/GenBank/DDBJ databases">
        <title>Draft genome sequence of Telmatospirillum siberiense 26-4b1T, an acidotolerant peatland alphaproteobacterium potentially involved in sulfur cycling.</title>
        <authorList>
            <person name="Hausmann B."/>
            <person name="Pjevac P."/>
            <person name="Schreck K."/>
            <person name="Herbold C.W."/>
            <person name="Daims H."/>
            <person name="Wagner M."/>
            <person name="Pester M."/>
            <person name="Loy A."/>
        </authorList>
    </citation>
    <scope>NUCLEOTIDE SEQUENCE [LARGE SCALE GENOMIC DNA]</scope>
    <source>
        <strain evidence="2">26-4b1</strain>
    </source>
</reference>
<dbReference type="InterPro" id="IPR011989">
    <property type="entry name" value="ARM-like"/>
</dbReference>
<dbReference type="PROSITE" id="PS50077">
    <property type="entry name" value="HEAT_REPEAT"/>
    <property type="match status" value="1"/>
</dbReference>
<dbReference type="GO" id="GO:0016829">
    <property type="term" value="F:lyase activity"/>
    <property type="evidence" value="ECO:0007669"/>
    <property type="project" value="UniProtKB-KW"/>
</dbReference>
<evidence type="ECO:0000313" key="2">
    <source>
        <dbReference type="Proteomes" id="UP000233293"/>
    </source>
</evidence>
<protein>
    <submittedName>
        <fullName evidence="1">PBS lyase</fullName>
    </submittedName>
</protein>
<dbReference type="InterPro" id="IPR021133">
    <property type="entry name" value="HEAT_type_2"/>
</dbReference>
<evidence type="ECO:0000313" key="1">
    <source>
        <dbReference type="EMBL" id="PKU26681.1"/>
    </source>
</evidence>
<dbReference type="EMBL" id="PIUM01000001">
    <property type="protein sequence ID" value="PKU26681.1"/>
    <property type="molecule type" value="Genomic_DNA"/>
</dbReference>
<keyword evidence="2" id="KW-1185">Reference proteome</keyword>
<dbReference type="Proteomes" id="UP000233293">
    <property type="component" value="Unassembled WGS sequence"/>
</dbReference>
<dbReference type="OrthoDB" id="7359267at2"/>
<dbReference type="InterPro" id="IPR004155">
    <property type="entry name" value="PBS_lyase_HEAT"/>
</dbReference>
<organism evidence="1 2">
    <name type="scientific">Telmatospirillum siberiense</name>
    <dbReference type="NCBI Taxonomy" id="382514"/>
    <lineage>
        <taxon>Bacteria</taxon>
        <taxon>Pseudomonadati</taxon>
        <taxon>Pseudomonadota</taxon>
        <taxon>Alphaproteobacteria</taxon>
        <taxon>Rhodospirillales</taxon>
        <taxon>Rhodospirillaceae</taxon>
        <taxon>Telmatospirillum</taxon>
    </lineage>
</organism>
<proteinExistence type="predicted"/>
<gene>
    <name evidence="1" type="ORF">CWS72_01900</name>
</gene>
<comment type="caution">
    <text evidence="1">The sequence shown here is derived from an EMBL/GenBank/DDBJ whole genome shotgun (WGS) entry which is preliminary data.</text>
</comment>